<evidence type="ECO:0000313" key="1">
    <source>
        <dbReference type="EMBL" id="GAF99913.1"/>
    </source>
</evidence>
<feature type="non-terminal residue" evidence="1">
    <location>
        <position position="1"/>
    </location>
</feature>
<gene>
    <name evidence="1" type="ORF">S01H1_43322</name>
</gene>
<proteinExistence type="predicted"/>
<dbReference type="EMBL" id="BARS01027596">
    <property type="protein sequence ID" value="GAF99913.1"/>
    <property type="molecule type" value="Genomic_DNA"/>
</dbReference>
<protein>
    <submittedName>
        <fullName evidence="1">Uncharacterized protein</fullName>
    </submittedName>
</protein>
<sequence>YAWVLEKAKRYDEPIPYTHPLGAVIWVKL</sequence>
<dbReference type="AlphaFoldDB" id="X0U294"/>
<reference evidence="1" key="1">
    <citation type="journal article" date="2014" name="Front. Microbiol.">
        <title>High frequency of phylogenetically diverse reductive dehalogenase-homologous genes in deep subseafloor sedimentary metagenomes.</title>
        <authorList>
            <person name="Kawai M."/>
            <person name="Futagami T."/>
            <person name="Toyoda A."/>
            <person name="Takaki Y."/>
            <person name="Nishi S."/>
            <person name="Hori S."/>
            <person name="Arai W."/>
            <person name="Tsubouchi T."/>
            <person name="Morono Y."/>
            <person name="Uchiyama I."/>
            <person name="Ito T."/>
            <person name="Fujiyama A."/>
            <person name="Inagaki F."/>
            <person name="Takami H."/>
        </authorList>
    </citation>
    <scope>NUCLEOTIDE SEQUENCE</scope>
    <source>
        <strain evidence="1">Expedition CK06-06</strain>
    </source>
</reference>
<organism evidence="1">
    <name type="scientific">marine sediment metagenome</name>
    <dbReference type="NCBI Taxonomy" id="412755"/>
    <lineage>
        <taxon>unclassified sequences</taxon>
        <taxon>metagenomes</taxon>
        <taxon>ecological metagenomes</taxon>
    </lineage>
</organism>
<name>X0U294_9ZZZZ</name>
<comment type="caution">
    <text evidence="1">The sequence shown here is derived from an EMBL/GenBank/DDBJ whole genome shotgun (WGS) entry which is preliminary data.</text>
</comment>
<accession>X0U294</accession>